<name>A0A8J7F3T5_9CYAN</name>
<sequence length="156" mass="17969">MTIPADFNEIENLTDIVRREHNREVKEWFKDSPDDDVATPISRLKHACLIKDDDPLLVALQRQWLFQITIGQLRSLQQPVYGIPVTTFAVERRHRPQVTLYFQQNSLNVVRGEAPVTGELSCRIMDKTSTSICDISYTIELAFYLQQSIAIAIYCI</sequence>
<dbReference type="EMBL" id="JADEWL010000060">
    <property type="protein sequence ID" value="MBE9214440.1"/>
    <property type="molecule type" value="Genomic_DNA"/>
</dbReference>
<organism evidence="1 2">
    <name type="scientific">Plectonema cf. radiosum LEGE 06105</name>
    <dbReference type="NCBI Taxonomy" id="945769"/>
    <lineage>
        <taxon>Bacteria</taxon>
        <taxon>Bacillati</taxon>
        <taxon>Cyanobacteriota</taxon>
        <taxon>Cyanophyceae</taxon>
        <taxon>Oscillatoriophycideae</taxon>
        <taxon>Oscillatoriales</taxon>
        <taxon>Microcoleaceae</taxon>
        <taxon>Plectonema</taxon>
    </lineage>
</organism>
<dbReference type="AlphaFoldDB" id="A0A8J7F3T5"/>
<accession>A0A8J7F3T5</accession>
<dbReference type="Proteomes" id="UP000620559">
    <property type="component" value="Unassembled WGS sequence"/>
</dbReference>
<proteinExistence type="predicted"/>
<dbReference type="RefSeq" id="WP_193922232.1">
    <property type="nucleotide sequence ID" value="NZ_JADEWL010000060.1"/>
</dbReference>
<reference evidence="1" key="1">
    <citation type="submission" date="2020-10" db="EMBL/GenBank/DDBJ databases">
        <authorList>
            <person name="Castelo-Branco R."/>
            <person name="Eusebio N."/>
            <person name="Adriana R."/>
            <person name="Vieira A."/>
            <person name="Brugerolle De Fraissinette N."/>
            <person name="Rezende De Castro R."/>
            <person name="Schneider M.P."/>
            <person name="Vasconcelos V."/>
            <person name="Leao P.N."/>
        </authorList>
    </citation>
    <scope>NUCLEOTIDE SEQUENCE</scope>
    <source>
        <strain evidence="1">LEGE 06105</strain>
    </source>
</reference>
<evidence type="ECO:0000313" key="1">
    <source>
        <dbReference type="EMBL" id="MBE9214440.1"/>
    </source>
</evidence>
<protein>
    <submittedName>
        <fullName evidence="1">Uncharacterized protein</fullName>
    </submittedName>
</protein>
<evidence type="ECO:0000313" key="2">
    <source>
        <dbReference type="Proteomes" id="UP000620559"/>
    </source>
</evidence>
<comment type="caution">
    <text evidence="1">The sequence shown here is derived from an EMBL/GenBank/DDBJ whole genome shotgun (WGS) entry which is preliminary data.</text>
</comment>
<keyword evidence="2" id="KW-1185">Reference proteome</keyword>
<gene>
    <name evidence="1" type="ORF">IQ247_17490</name>
</gene>